<evidence type="ECO:0000256" key="2">
    <source>
        <dbReference type="ARBA" id="ARBA00022630"/>
    </source>
</evidence>
<sequence>MEMASTLAESASKVTVICDTNEPMPILGADIGITIRKYFEKNGVKVLVNATPAWFVGSGQVTGVQVESGEIVNADLVVLGVGTQPPTDFLKGTNVKLDEDGYILVDSNFKLLQYWGKGLESGENGY</sequence>
<evidence type="ECO:0000256" key="4">
    <source>
        <dbReference type="ARBA" id="ARBA00023002"/>
    </source>
</evidence>
<organism evidence="6 7">
    <name type="scientific">Teladorsagia circumcincta</name>
    <name type="common">Brown stomach worm</name>
    <name type="synonym">Ostertagia circumcincta</name>
    <dbReference type="NCBI Taxonomy" id="45464"/>
    <lineage>
        <taxon>Eukaryota</taxon>
        <taxon>Metazoa</taxon>
        <taxon>Ecdysozoa</taxon>
        <taxon>Nematoda</taxon>
        <taxon>Chromadorea</taxon>
        <taxon>Rhabditida</taxon>
        <taxon>Rhabditina</taxon>
        <taxon>Rhabditomorpha</taxon>
        <taxon>Strongyloidea</taxon>
        <taxon>Trichostrongylidae</taxon>
        <taxon>Teladorsagia</taxon>
    </lineage>
</organism>
<reference evidence="6 7" key="1">
    <citation type="submission" date="2015-09" db="EMBL/GenBank/DDBJ databases">
        <title>Draft genome of the parasitic nematode Teladorsagia circumcincta isolate WARC Sus (inbred).</title>
        <authorList>
            <person name="Mitreva M."/>
        </authorList>
    </citation>
    <scope>NUCLEOTIDE SEQUENCE [LARGE SCALE GENOMIC DNA]</scope>
    <source>
        <strain evidence="6 7">S</strain>
    </source>
</reference>
<dbReference type="Pfam" id="PF07992">
    <property type="entry name" value="Pyr_redox_2"/>
    <property type="match status" value="1"/>
</dbReference>
<evidence type="ECO:0000313" key="7">
    <source>
        <dbReference type="Proteomes" id="UP000230423"/>
    </source>
</evidence>
<keyword evidence="4" id="KW-0560">Oxidoreductase</keyword>
<dbReference type="Gene3D" id="3.50.50.60">
    <property type="entry name" value="FAD/NAD(P)-binding domain"/>
    <property type="match status" value="2"/>
</dbReference>
<protein>
    <submittedName>
        <fullName evidence="6">Pyridine nucleotide-disulfide oxidoreductase</fullName>
    </submittedName>
</protein>
<dbReference type="InterPro" id="IPR036188">
    <property type="entry name" value="FAD/NAD-bd_sf"/>
</dbReference>
<gene>
    <name evidence="6" type="ORF">TELCIR_04661</name>
</gene>
<evidence type="ECO:0000256" key="3">
    <source>
        <dbReference type="ARBA" id="ARBA00022827"/>
    </source>
</evidence>
<dbReference type="AlphaFoldDB" id="A0A2G9USZ7"/>
<dbReference type="GO" id="GO:0005737">
    <property type="term" value="C:cytoplasm"/>
    <property type="evidence" value="ECO:0007669"/>
    <property type="project" value="TreeGrafter"/>
</dbReference>
<dbReference type="PANTHER" id="PTHR43557">
    <property type="entry name" value="APOPTOSIS-INDUCING FACTOR 1"/>
    <property type="match status" value="1"/>
</dbReference>
<dbReference type="PANTHER" id="PTHR43557:SF2">
    <property type="entry name" value="RIESKE DOMAIN-CONTAINING PROTEIN-RELATED"/>
    <property type="match status" value="1"/>
</dbReference>
<dbReference type="GO" id="GO:0016651">
    <property type="term" value="F:oxidoreductase activity, acting on NAD(P)H"/>
    <property type="evidence" value="ECO:0007669"/>
    <property type="project" value="TreeGrafter"/>
</dbReference>
<evidence type="ECO:0000259" key="5">
    <source>
        <dbReference type="Pfam" id="PF07992"/>
    </source>
</evidence>
<evidence type="ECO:0000313" key="6">
    <source>
        <dbReference type="EMBL" id="PIO73369.1"/>
    </source>
</evidence>
<evidence type="ECO:0000256" key="1">
    <source>
        <dbReference type="ARBA" id="ARBA00001974"/>
    </source>
</evidence>
<dbReference type="Proteomes" id="UP000230423">
    <property type="component" value="Unassembled WGS sequence"/>
</dbReference>
<feature type="domain" description="FAD/NAD(P)-binding" evidence="5">
    <location>
        <begin position="1"/>
        <end position="109"/>
    </location>
</feature>
<keyword evidence="2" id="KW-0285">Flavoprotein</keyword>
<keyword evidence="3" id="KW-0274">FAD</keyword>
<dbReference type="SUPFAM" id="SSF51905">
    <property type="entry name" value="FAD/NAD(P)-binding domain"/>
    <property type="match status" value="1"/>
</dbReference>
<proteinExistence type="predicted"/>
<comment type="cofactor">
    <cofactor evidence="1">
        <name>FAD</name>
        <dbReference type="ChEBI" id="CHEBI:57692"/>
    </cofactor>
</comment>
<dbReference type="InterPro" id="IPR023753">
    <property type="entry name" value="FAD/NAD-binding_dom"/>
</dbReference>
<name>A0A2G9USZ7_TELCI</name>
<dbReference type="InterPro" id="IPR050446">
    <property type="entry name" value="FAD-oxidoreductase/Apoptosis"/>
</dbReference>
<dbReference type="EMBL" id="KZ345471">
    <property type="protein sequence ID" value="PIO73369.1"/>
    <property type="molecule type" value="Genomic_DNA"/>
</dbReference>
<keyword evidence="7" id="KW-1185">Reference proteome</keyword>
<dbReference type="OrthoDB" id="5840486at2759"/>
<accession>A0A2G9USZ7</accession>